<gene>
    <name evidence="1" type="ORF">WMO43_11085</name>
</gene>
<reference evidence="1 2" key="1">
    <citation type="submission" date="2024-03" db="EMBL/GenBank/DDBJ databases">
        <title>Human intestinal bacterial collection.</title>
        <authorList>
            <person name="Pauvert C."/>
            <person name="Hitch T.C.A."/>
            <person name="Clavel T."/>
        </authorList>
    </citation>
    <scope>NUCLEOTIDE SEQUENCE [LARGE SCALE GENOMIC DNA]</scope>
    <source>
        <strain evidence="1 2">CLA-AA-H185</strain>
    </source>
</reference>
<proteinExistence type="predicted"/>
<evidence type="ECO:0000313" key="1">
    <source>
        <dbReference type="EMBL" id="MEQ2558406.1"/>
    </source>
</evidence>
<dbReference type="EMBL" id="JBBMEX010000012">
    <property type="protein sequence ID" value="MEQ2558406.1"/>
    <property type="molecule type" value="Genomic_DNA"/>
</dbReference>
<comment type="caution">
    <text evidence="1">The sequence shown here is derived from an EMBL/GenBank/DDBJ whole genome shotgun (WGS) entry which is preliminary data.</text>
</comment>
<dbReference type="SUPFAM" id="SSF82171">
    <property type="entry name" value="DPP6 N-terminal domain-like"/>
    <property type="match status" value="1"/>
</dbReference>
<evidence type="ECO:0000313" key="2">
    <source>
        <dbReference type="Proteomes" id="UP001454489"/>
    </source>
</evidence>
<organism evidence="1 2">
    <name type="scientific">Maccoyibacter intestinihominis</name>
    <dbReference type="NCBI Taxonomy" id="3133499"/>
    <lineage>
        <taxon>Bacteria</taxon>
        <taxon>Bacillati</taxon>
        <taxon>Bacillota</taxon>
        <taxon>Clostridia</taxon>
        <taxon>Lachnospirales</taxon>
        <taxon>Lachnospiraceae</taxon>
        <taxon>Maccoyibacter</taxon>
    </lineage>
</organism>
<name>A0ABV1HFC6_9FIRM</name>
<keyword evidence="2" id="KW-1185">Reference proteome</keyword>
<protein>
    <submittedName>
        <fullName evidence="1">Uncharacterized protein</fullName>
    </submittedName>
</protein>
<dbReference type="Proteomes" id="UP001454489">
    <property type="component" value="Unassembled WGS sequence"/>
</dbReference>
<sequence>MKKGKIKIIALIGAFVLTVLIVGLINRHSSNDTTDNMAGATLPVVTLTYADEEINELHGHTAQMNAVYMRDSITPLDKSRKLPVSIETFGNSIDKISYEIRSMDRKRLVAEADVKNFKAEDKQVTANIKIQNIIEEGEEYLLILKLQQGKKEVYYYTRIIQPVDAYVQESLAFAKDFHDTSMNPETKGTLATYLEPNSSGDNSSLNNVTIHSSLKQVTWADFPYQKVSEPIPSIKEISSTCNVITLDYVVKAKDSDSEYYNVEEYYRIRYTSARPYLLSYERSMNRVFSGGKDSIYDNYIQLGIRSKDVNYISNENGSVAAFVQEGDLWMYNQDTNQIAKVFSFRSDMEEVDDRENYGEHDIRIVSIDERGSMDFLVYGYMNRGIHEGRTGISVCHYDSVTNTVEEQLFLPVTTSYQVMKEDLGELAYQNNQEQFYLIAGKTLYQIDLDSLKVTKKRKDLKAGTYQVSASGRYLAYKDSEGQLLVEDLETGNTHPVKSSGGEETRAIGFIGEDFIYGQARNADSVKDAAGNQVFPMYQIRILSPEEDYKVVKTYEKGGYYITDVRIDENTIYLSRVRPEGGAYVDASEDTIVNSEEESGAKAELHTTSTKERQTQVQIQLAKAAEEEKKLQTLVSKEIIHERSKEVQLDISGEQQYYAYAAGKVVLGTANAAEAVRAADEKMGVVVGTKQQYIWKRSRRALRETVIADGTQAQGNSTAAKCLNVILKKEGLNLDAGALLENGETAKQILQEALKESTVLDLSGCGVEQVLYYVSEGNPVFAVRGTGDAVLITGYDSNSVCIYEPGSGAIQRKNMEEAKNTLEGSGSCFYAYLK</sequence>
<accession>A0ABV1HFC6</accession>